<dbReference type="CDD" id="cd04984">
    <property type="entry name" value="IgV_L_lambda"/>
    <property type="match status" value="1"/>
</dbReference>
<dbReference type="SMART" id="SM00406">
    <property type="entry name" value="IGv"/>
    <property type="match status" value="1"/>
</dbReference>
<dbReference type="PROSITE" id="PS50835">
    <property type="entry name" value="IG_LIKE"/>
    <property type="match status" value="1"/>
</dbReference>
<evidence type="ECO:0000256" key="1">
    <source>
        <dbReference type="ARBA" id="ARBA00004236"/>
    </source>
</evidence>
<dbReference type="GO" id="GO:0019814">
    <property type="term" value="C:immunoglobulin complex"/>
    <property type="evidence" value="ECO:0007669"/>
    <property type="project" value="UniProtKB-KW"/>
</dbReference>
<keyword evidence="2" id="KW-1003">Cell membrane</keyword>
<reference evidence="9" key="3">
    <citation type="submission" date="2025-09" db="UniProtKB">
        <authorList>
            <consortium name="Ensembl"/>
        </authorList>
    </citation>
    <scope>IDENTIFICATION</scope>
</reference>
<evidence type="ECO:0000256" key="7">
    <source>
        <dbReference type="SAM" id="SignalP"/>
    </source>
</evidence>
<dbReference type="InterPro" id="IPR050150">
    <property type="entry name" value="IgV_Light_Chain"/>
</dbReference>
<organism evidence="9 10">
    <name type="scientific">Ursus americanus</name>
    <name type="common">American black bear</name>
    <name type="synonym">Euarctos americanus</name>
    <dbReference type="NCBI Taxonomy" id="9643"/>
    <lineage>
        <taxon>Eukaryota</taxon>
        <taxon>Metazoa</taxon>
        <taxon>Chordata</taxon>
        <taxon>Craniata</taxon>
        <taxon>Vertebrata</taxon>
        <taxon>Euteleostomi</taxon>
        <taxon>Mammalia</taxon>
        <taxon>Eutheria</taxon>
        <taxon>Laurasiatheria</taxon>
        <taxon>Carnivora</taxon>
        <taxon>Caniformia</taxon>
        <taxon>Ursidae</taxon>
        <taxon>Ursus</taxon>
    </lineage>
</organism>
<dbReference type="Ensembl" id="ENSUAMT00000003650.1">
    <property type="protein sequence ID" value="ENSUAMP00000003201.1"/>
    <property type="gene ID" value="ENSUAMG00000002928.1"/>
</dbReference>
<dbReference type="SMART" id="SM00409">
    <property type="entry name" value="IG"/>
    <property type="match status" value="1"/>
</dbReference>
<dbReference type="AlphaFoldDB" id="A0A452QF87"/>
<dbReference type="InterPro" id="IPR007110">
    <property type="entry name" value="Ig-like_dom"/>
</dbReference>
<dbReference type="FunFam" id="2.60.40.10:FF:000442">
    <property type="entry name" value="Immunoglobulin lambda variable 2-8"/>
    <property type="match status" value="1"/>
</dbReference>
<evidence type="ECO:0000256" key="5">
    <source>
        <dbReference type="ARBA" id="ARBA00038737"/>
    </source>
</evidence>
<dbReference type="InterPro" id="IPR003599">
    <property type="entry name" value="Ig_sub"/>
</dbReference>
<reference evidence="10" key="1">
    <citation type="submission" date="2016-06" db="EMBL/GenBank/DDBJ databases">
        <title>De novo assembly and RNA-Seq shows season-dependent expression and editing in black bear kidneys.</title>
        <authorList>
            <person name="Korstanje R."/>
            <person name="Srivastava A."/>
            <person name="Sarsani V.K."/>
            <person name="Sheehan S.M."/>
            <person name="Seger R.L."/>
            <person name="Barter M.E."/>
            <person name="Lindqvist C."/>
            <person name="Brody L.C."/>
            <person name="Mullikin J.C."/>
        </authorList>
    </citation>
    <scope>NUCLEOTIDE SEQUENCE [LARGE SCALE GENOMIC DNA]</scope>
</reference>
<evidence type="ECO:0000256" key="3">
    <source>
        <dbReference type="ARBA" id="ARBA00023136"/>
    </source>
</evidence>
<comment type="subcellular location">
    <subcellularLocation>
        <location evidence="1">Cell membrane</location>
    </subcellularLocation>
</comment>
<feature type="signal peptide" evidence="7">
    <location>
        <begin position="1"/>
        <end position="19"/>
    </location>
</feature>
<comment type="subunit">
    <text evidence="5">Immunoglobulins are composed of two identical heavy chains and two identical light chains; disulfide-linked.</text>
</comment>
<dbReference type="Pfam" id="PF07686">
    <property type="entry name" value="V-set"/>
    <property type="match status" value="1"/>
</dbReference>
<evidence type="ECO:0000256" key="6">
    <source>
        <dbReference type="ARBA" id="ARBA00043265"/>
    </source>
</evidence>
<keyword evidence="4" id="KW-1015">Disulfide bond</keyword>
<dbReference type="GO" id="GO:0005886">
    <property type="term" value="C:plasma membrane"/>
    <property type="evidence" value="ECO:0007669"/>
    <property type="project" value="UniProtKB-SubCell"/>
</dbReference>
<keyword evidence="7" id="KW-0732">Signal</keyword>
<name>A0A452QF87_URSAM</name>
<dbReference type="InterPro" id="IPR013106">
    <property type="entry name" value="Ig_V-set"/>
</dbReference>
<keyword evidence="10" id="KW-1185">Reference proteome</keyword>
<accession>A0A452QF87</accession>
<keyword evidence="6" id="KW-0391">Immunity</keyword>
<evidence type="ECO:0000259" key="8">
    <source>
        <dbReference type="PROSITE" id="PS50835"/>
    </source>
</evidence>
<dbReference type="InterPro" id="IPR013783">
    <property type="entry name" value="Ig-like_fold"/>
</dbReference>
<dbReference type="GeneTree" id="ENSGT00940000153474"/>
<evidence type="ECO:0000256" key="2">
    <source>
        <dbReference type="ARBA" id="ARBA00022475"/>
    </source>
</evidence>
<feature type="domain" description="Ig-like" evidence="8">
    <location>
        <begin position="5"/>
        <end position="109"/>
    </location>
</feature>
<dbReference type="PANTHER" id="PTHR23267">
    <property type="entry name" value="IMMUNOGLOBULIN LIGHT CHAIN"/>
    <property type="match status" value="1"/>
</dbReference>
<reference evidence="9" key="2">
    <citation type="submission" date="2025-08" db="UniProtKB">
        <authorList>
            <consortium name="Ensembl"/>
        </authorList>
    </citation>
    <scope>IDENTIFICATION</scope>
</reference>
<evidence type="ECO:0000313" key="10">
    <source>
        <dbReference type="Proteomes" id="UP000291022"/>
    </source>
</evidence>
<dbReference type="STRING" id="9643.ENSUAMP00000003201"/>
<keyword evidence="6" id="KW-1064">Adaptive immunity</keyword>
<dbReference type="InterPro" id="IPR036179">
    <property type="entry name" value="Ig-like_dom_sf"/>
</dbReference>
<protein>
    <recommendedName>
        <fullName evidence="8">Ig-like domain-containing protein</fullName>
    </recommendedName>
</protein>
<dbReference type="GO" id="GO:0005576">
    <property type="term" value="C:extracellular region"/>
    <property type="evidence" value="ECO:0007669"/>
    <property type="project" value="UniProtKB-ARBA"/>
</dbReference>
<evidence type="ECO:0000256" key="4">
    <source>
        <dbReference type="ARBA" id="ARBA00023157"/>
    </source>
</evidence>
<keyword evidence="3" id="KW-0472">Membrane</keyword>
<proteinExistence type="predicted"/>
<dbReference type="Gene3D" id="2.60.40.10">
    <property type="entry name" value="Immunoglobulins"/>
    <property type="match status" value="1"/>
</dbReference>
<sequence>MSWSPLLLTLLAHCTGSWAQSVLTQPPSVSAALGQTVTISCTGSSSNIGYGYYAHWYQQLPGTAPRTIIYNNNNRPSGIPDRFSGSKSGGSATLTITGLQAEDEADYYCSSWDDRLRVPTVLQRDTRQQFLLSLACDAPYSFADALGPAAIREPSLVSAEVLLRLRYAPGLWGPQTLLWLQRCLGQCRASAHLRAAG</sequence>
<dbReference type="SUPFAM" id="SSF48726">
    <property type="entry name" value="Immunoglobulin"/>
    <property type="match status" value="1"/>
</dbReference>
<evidence type="ECO:0000313" key="9">
    <source>
        <dbReference type="Ensembl" id="ENSUAMP00000003201.1"/>
    </source>
</evidence>
<feature type="chain" id="PRO_5019441764" description="Ig-like domain-containing protein" evidence="7">
    <location>
        <begin position="20"/>
        <end position="197"/>
    </location>
</feature>
<dbReference type="Proteomes" id="UP000291022">
    <property type="component" value="Unassembled WGS sequence"/>
</dbReference>
<keyword evidence="6" id="KW-1280">Immunoglobulin</keyword>